<keyword evidence="6 10" id="KW-0472">Membrane</keyword>
<dbReference type="Pfam" id="PF04977">
    <property type="entry name" value="DivIC"/>
    <property type="match status" value="1"/>
</dbReference>
<evidence type="ECO:0000256" key="4">
    <source>
        <dbReference type="ARBA" id="ARBA00022692"/>
    </source>
</evidence>
<evidence type="ECO:0000256" key="10">
    <source>
        <dbReference type="SAM" id="Phobius"/>
    </source>
</evidence>
<dbReference type="InterPro" id="IPR007060">
    <property type="entry name" value="FtsL/DivIC"/>
</dbReference>
<dbReference type="GO" id="GO:0051301">
    <property type="term" value="P:cell division"/>
    <property type="evidence" value="ECO:0007669"/>
    <property type="project" value="UniProtKB-KW"/>
</dbReference>
<keyword evidence="4 10" id="KW-0812">Transmembrane</keyword>
<sequence length="112" mass="12845">MGMVKTDSSKLTFPGHLGADLAPRRMDIVKFLMICMVLLTVVSIFHVWSRFRLIELNLQIGEASRQLKDMEQEQKRLKLEAESLKTPARIEIIAKRDLGMIVPQDQQVILVK</sequence>
<evidence type="ECO:0000256" key="2">
    <source>
        <dbReference type="ARBA" id="ARBA00022475"/>
    </source>
</evidence>
<evidence type="ECO:0000256" key="9">
    <source>
        <dbReference type="SAM" id="Coils"/>
    </source>
</evidence>
<dbReference type="AlphaFoldDB" id="A0A1T4Q754"/>
<evidence type="ECO:0000256" key="7">
    <source>
        <dbReference type="ARBA" id="ARBA00023306"/>
    </source>
</evidence>
<evidence type="ECO:0000256" key="3">
    <source>
        <dbReference type="ARBA" id="ARBA00022618"/>
    </source>
</evidence>
<evidence type="ECO:0000256" key="6">
    <source>
        <dbReference type="ARBA" id="ARBA00023136"/>
    </source>
</evidence>
<dbReference type="RefSeq" id="WP_078790532.1">
    <property type="nucleotide sequence ID" value="NZ_FUWR01000012.1"/>
</dbReference>
<reference evidence="12" key="1">
    <citation type="submission" date="2017-02" db="EMBL/GenBank/DDBJ databases">
        <authorList>
            <person name="Varghese N."/>
            <person name="Submissions S."/>
        </authorList>
    </citation>
    <scope>NUCLEOTIDE SEQUENCE [LARGE SCALE GENOMIC DNA]</scope>
    <source>
        <strain evidence="12">ATCC BAA-34</strain>
    </source>
</reference>
<dbReference type="NCBIfam" id="TIGR02209">
    <property type="entry name" value="ftsL_broad"/>
    <property type="match status" value="1"/>
</dbReference>
<dbReference type="EMBL" id="FUWR01000012">
    <property type="protein sequence ID" value="SJZ99361.1"/>
    <property type="molecule type" value="Genomic_DNA"/>
</dbReference>
<evidence type="ECO:0000313" key="11">
    <source>
        <dbReference type="EMBL" id="SJZ99361.1"/>
    </source>
</evidence>
<evidence type="ECO:0000313" key="12">
    <source>
        <dbReference type="Proteomes" id="UP000190102"/>
    </source>
</evidence>
<keyword evidence="12" id="KW-1185">Reference proteome</keyword>
<evidence type="ECO:0000256" key="8">
    <source>
        <dbReference type="NCBIfam" id="TIGR02209"/>
    </source>
</evidence>
<dbReference type="STRING" id="115783.SAMN02745119_02259"/>
<keyword evidence="9" id="KW-0175">Coiled coil</keyword>
<dbReference type="HAMAP" id="MF_00910">
    <property type="entry name" value="FtsL"/>
    <property type="match status" value="1"/>
</dbReference>
<feature type="coiled-coil region" evidence="9">
    <location>
        <begin position="53"/>
        <end position="80"/>
    </location>
</feature>
<feature type="transmembrane region" description="Helical" evidence="10">
    <location>
        <begin position="28"/>
        <end position="48"/>
    </location>
</feature>
<keyword evidence="3 11" id="KW-0132">Cell division</keyword>
<dbReference type="InterPro" id="IPR011922">
    <property type="entry name" value="Cell_div_FtsL"/>
</dbReference>
<protein>
    <recommendedName>
        <fullName evidence="8">Cell division protein FtsL</fullName>
    </recommendedName>
</protein>
<dbReference type="Proteomes" id="UP000190102">
    <property type="component" value="Unassembled WGS sequence"/>
</dbReference>
<proteinExistence type="inferred from homology"/>
<gene>
    <name evidence="11" type="ORF">SAMN02745119_02259</name>
</gene>
<organism evidence="11 12">
    <name type="scientific">Trichlorobacter thiogenes</name>
    <dbReference type="NCBI Taxonomy" id="115783"/>
    <lineage>
        <taxon>Bacteria</taxon>
        <taxon>Pseudomonadati</taxon>
        <taxon>Thermodesulfobacteriota</taxon>
        <taxon>Desulfuromonadia</taxon>
        <taxon>Geobacterales</taxon>
        <taxon>Geobacteraceae</taxon>
        <taxon>Trichlorobacter</taxon>
    </lineage>
</organism>
<keyword evidence="7" id="KW-0131">Cell cycle</keyword>
<keyword evidence="5 10" id="KW-1133">Transmembrane helix</keyword>
<accession>A0A1T4Q754</accession>
<name>A0A1T4Q754_9BACT</name>
<evidence type="ECO:0000256" key="1">
    <source>
        <dbReference type="ARBA" id="ARBA00004401"/>
    </source>
</evidence>
<dbReference type="OrthoDB" id="5520672at2"/>
<dbReference type="GO" id="GO:0005886">
    <property type="term" value="C:plasma membrane"/>
    <property type="evidence" value="ECO:0007669"/>
    <property type="project" value="UniProtKB-SubCell"/>
</dbReference>
<keyword evidence="2" id="KW-1003">Cell membrane</keyword>
<evidence type="ECO:0000256" key="5">
    <source>
        <dbReference type="ARBA" id="ARBA00022989"/>
    </source>
</evidence>
<comment type="subcellular location">
    <subcellularLocation>
        <location evidence="1">Cell membrane</location>
        <topology evidence="1">Single-pass type II membrane protein</topology>
    </subcellularLocation>
</comment>